<feature type="region of interest" description="Disordered" evidence="1">
    <location>
        <begin position="307"/>
        <end position="330"/>
    </location>
</feature>
<evidence type="ECO:0000256" key="1">
    <source>
        <dbReference type="SAM" id="MobiDB-lite"/>
    </source>
</evidence>
<dbReference type="VEuPathDB" id="TriTrypDB:BSAL_58550"/>
<feature type="compositionally biased region" description="Polar residues" evidence="1">
    <location>
        <begin position="13"/>
        <end position="23"/>
    </location>
</feature>
<proteinExistence type="predicted"/>
<organism evidence="2 3">
    <name type="scientific">Bodo saltans</name>
    <name type="common">Flagellated protozoan</name>
    <dbReference type="NCBI Taxonomy" id="75058"/>
    <lineage>
        <taxon>Eukaryota</taxon>
        <taxon>Discoba</taxon>
        <taxon>Euglenozoa</taxon>
        <taxon>Kinetoplastea</taxon>
        <taxon>Metakinetoplastina</taxon>
        <taxon>Eubodonida</taxon>
        <taxon>Bodonidae</taxon>
        <taxon>Bodo</taxon>
    </lineage>
</organism>
<dbReference type="AlphaFoldDB" id="A0A0S4IPX4"/>
<feature type="region of interest" description="Disordered" evidence="1">
    <location>
        <begin position="13"/>
        <end position="122"/>
    </location>
</feature>
<keyword evidence="3" id="KW-1185">Reference proteome</keyword>
<sequence>MFLKGVFKSQWTSLWGQQPSVEQQSEEDDGADAGDDDAVMQLTQASPNVLTRDSPLRKRPRSATSDEEATCNPLPSQQHNNSEDQHHHHIAIIADGSSHGHPSHRAPSAHATESPCTPNTVRSSLSKYVQHSSLPQDCAAASSLDDVLRHPSLLVGAEVQLWHAPHHHNAAKVAVDARHIVAPISRPFPSVAGVSSASLPPPQAAEVCHVLSHIWFRMVRDHQRASPGYVITDEDCWRSTVQAAARRYPVKEDDAIGAVAATLVLGVDFHTRGAGPRGSTAHNAAGVATADDDDRWIPALRQLSQRMLSHHAQRSSSNSSADYHHHHHHHLCAAPPPPFANSTTVCSDTFDSSIDAVRSLMLHMIEAETYIDPSTWLVAFIYAERMHQQYVASHGHQHSGRTCRHTDPSAPLWRQTERGGETTTPTEFVFYRRHELRILFALFTLAVKQLSDLYVTVRNLHRCLPSFITSYQHHASSAQRSDPPAAVLPLSLRQKFPHIAQRLEASMVAESTMMSRQYAEHDGPLTPPYSLGCAGRMEVAILRGGLGYRTLVREHDMNELLSQYASPSEAALLMRYMQHRIQAKR</sequence>
<feature type="compositionally biased region" description="Acidic residues" evidence="1">
    <location>
        <begin position="24"/>
        <end position="38"/>
    </location>
</feature>
<feature type="region of interest" description="Disordered" evidence="1">
    <location>
        <begin position="397"/>
        <end position="420"/>
    </location>
</feature>
<protein>
    <submittedName>
        <fullName evidence="2">Uncharacterized protein</fullName>
    </submittedName>
</protein>
<evidence type="ECO:0000313" key="3">
    <source>
        <dbReference type="Proteomes" id="UP000051952"/>
    </source>
</evidence>
<dbReference type="Proteomes" id="UP000051952">
    <property type="component" value="Unassembled WGS sequence"/>
</dbReference>
<gene>
    <name evidence="2" type="ORF">BSAL_58550</name>
</gene>
<evidence type="ECO:0000313" key="2">
    <source>
        <dbReference type="EMBL" id="CUF05679.1"/>
    </source>
</evidence>
<reference evidence="3" key="1">
    <citation type="submission" date="2015-09" db="EMBL/GenBank/DDBJ databases">
        <authorList>
            <consortium name="Pathogen Informatics"/>
        </authorList>
    </citation>
    <scope>NUCLEOTIDE SEQUENCE [LARGE SCALE GENOMIC DNA]</scope>
    <source>
        <strain evidence="3">Lake Konstanz</strain>
    </source>
</reference>
<dbReference type="EMBL" id="CYKH01000235">
    <property type="protein sequence ID" value="CUF05679.1"/>
    <property type="molecule type" value="Genomic_DNA"/>
</dbReference>
<accession>A0A0S4IPX4</accession>
<name>A0A0S4IPX4_BODSA</name>
<feature type="compositionally biased region" description="Polar residues" evidence="1">
    <location>
        <begin position="41"/>
        <end position="51"/>
    </location>
</feature>